<evidence type="ECO:0000313" key="2">
    <source>
        <dbReference type="EMBL" id="CAI7990409.1"/>
    </source>
</evidence>
<evidence type="ECO:0000313" key="3">
    <source>
        <dbReference type="Proteomes" id="UP001174909"/>
    </source>
</evidence>
<dbReference type="EMBL" id="CASHTH010000070">
    <property type="protein sequence ID" value="CAI7990409.1"/>
    <property type="molecule type" value="Genomic_DNA"/>
</dbReference>
<proteinExistence type="predicted"/>
<feature type="chain" id="PRO_5041220916" evidence="1">
    <location>
        <begin position="25"/>
        <end position="157"/>
    </location>
</feature>
<sequence length="157" mass="17509">MMRVRGSLSFCSYILYMVLIGNQGQPTLEPPTGHFCPSVNITYTCHDSQVKEMRWFAEPYFSGNQGIKYVPGFTSNETIKKEDSFYSQATSFSVDMGTTEFVSVTTILIVITSGIENGTNITCLTYRGGDQMVSSSVLYFAGNYLKIGNFDSYSYAF</sequence>
<keyword evidence="1" id="KW-0732">Signal</keyword>
<keyword evidence="3" id="KW-1185">Reference proteome</keyword>
<name>A0AA35QSK3_GEOBA</name>
<feature type="signal peptide" evidence="1">
    <location>
        <begin position="1"/>
        <end position="24"/>
    </location>
</feature>
<protein>
    <submittedName>
        <fullName evidence="2">Uncharacterized protein</fullName>
    </submittedName>
</protein>
<dbReference type="AlphaFoldDB" id="A0AA35QSK3"/>
<accession>A0AA35QSK3</accession>
<organism evidence="2 3">
    <name type="scientific">Geodia barretti</name>
    <name type="common">Barrett's horny sponge</name>
    <dbReference type="NCBI Taxonomy" id="519541"/>
    <lineage>
        <taxon>Eukaryota</taxon>
        <taxon>Metazoa</taxon>
        <taxon>Porifera</taxon>
        <taxon>Demospongiae</taxon>
        <taxon>Heteroscleromorpha</taxon>
        <taxon>Tetractinellida</taxon>
        <taxon>Astrophorina</taxon>
        <taxon>Geodiidae</taxon>
        <taxon>Geodia</taxon>
    </lineage>
</organism>
<comment type="caution">
    <text evidence="2">The sequence shown here is derived from an EMBL/GenBank/DDBJ whole genome shotgun (WGS) entry which is preliminary data.</text>
</comment>
<dbReference type="Proteomes" id="UP001174909">
    <property type="component" value="Unassembled WGS sequence"/>
</dbReference>
<reference evidence="2" key="1">
    <citation type="submission" date="2023-03" db="EMBL/GenBank/DDBJ databases">
        <authorList>
            <person name="Steffen K."/>
            <person name="Cardenas P."/>
        </authorList>
    </citation>
    <scope>NUCLEOTIDE SEQUENCE</scope>
</reference>
<gene>
    <name evidence="2" type="ORF">GBAR_LOCUS478</name>
</gene>
<evidence type="ECO:0000256" key="1">
    <source>
        <dbReference type="SAM" id="SignalP"/>
    </source>
</evidence>